<keyword evidence="8" id="KW-0902">Two-component regulatory system</keyword>
<protein>
    <recommendedName>
        <fullName evidence="2">histidine kinase</fullName>
        <ecNumber evidence="2">2.7.13.3</ecNumber>
    </recommendedName>
</protein>
<dbReference type="InterPro" id="IPR036890">
    <property type="entry name" value="HATPase_C_sf"/>
</dbReference>
<dbReference type="Gene3D" id="3.30.565.10">
    <property type="entry name" value="Histidine kinase-like ATPase, C-terminal domain"/>
    <property type="match status" value="1"/>
</dbReference>
<dbReference type="InterPro" id="IPR003594">
    <property type="entry name" value="HATPase_dom"/>
</dbReference>
<name>A0A1I4EQ04_9HYPH</name>
<dbReference type="EC" id="2.7.13.3" evidence="2"/>
<dbReference type="PANTHER" id="PTHR24421:SF10">
    <property type="entry name" value="NITRATE_NITRITE SENSOR PROTEIN NARQ"/>
    <property type="match status" value="1"/>
</dbReference>
<dbReference type="Pfam" id="PF02518">
    <property type="entry name" value="HATPase_c"/>
    <property type="match status" value="1"/>
</dbReference>
<dbReference type="PROSITE" id="PS50109">
    <property type="entry name" value="HIS_KIN"/>
    <property type="match status" value="1"/>
</dbReference>
<keyword evidence="4" id="KW-0808">Transferase</keyword>
<dbReference type="InterPro" id="IPR050482">
    <property type="entry name" value="Sensor_HK_TwoCompSys"/>
</dbReference>
<dbReference type="GO" id="GO:0000155">
    <property type="term" value="F:phosphorelay sensor kinase activity"/>
    <property type="evidence" value="ECO:0007669"/>
    <property type="project" value="InterPro"/>
</dbReference>
<gene>
    <name evidence="11" type="ORF">SAMN04488498_1286</name>
</gene>
<keyword evidence="5" id="KW-0547">Nucleotide-binding</keyword>
<dbReference type="InterPro" id="IPR011712">
    <property type="entry name" value="Sig_transdc_His_kin_sub3_dim/P"/>
</dbReference>
<evidence type="ECO:0000256" key="7">
    <source>
        <dbReference type="ARBA" id="ARBA00022840"/>
    </source>
</evidence>
<evidence type="ECO:0000313" key="11">
    <source>
        <dbReference type="EMBL" id="SFL06597.1"/>
    </source>
</evidence>
<dbReference type="GO" id="GO:0046983">
    <property type="term" value="F:protein dimerization activity"/>
    <property type="evidence" value="ECO:0007669"/>
    <property type="project" value="InterPro"/>
</dbReference>
<feature type="transmembrane region" description="Helical" evidence="9">
    <location>
        <begin position="164"/>
        <end position="186"/>
    </location>
</feature>
<keyword evidence="9" id="KW-1133">Transmembrane helix</keyword>
<reference evidence="11 12" key="1">
    <citation type="submission" date="2016-10" db="EMBL/GenBank/DDBJ databases">
        <authorList>
            <person name="Varghese N."/>
            <person name="Submissions S."/>
        </authorList>
    </citation>
    <scope>NUCLEOTIDE SEQUENCE [LARGE SCALE GENOMIC DNA]</scope>
    <source>
        <strain evidence="11 12">DSM 21822</strain>
    </source>
</reference>
<evidence type="ECO:0000256" key="2">
    <source>
        <dbReference type="ARBA" id="ARBA00012438"/>
    </source>
</evidence>
<evidence type="ECO:0000256" key="4">
    <source>
        <dbReference type="ARBA" id="ARBA00022679"/>
    </source>
</evidence>
<evidence type="ECO:0000256" key="9">
    <source>
        <dbReference type="SAM" id="Phobius"/>
    </source>
</evidence>
<proteinExistence type="predicted"/>
<dbReference type="InterPro" id="IPR005467">
    <property type="entry name" value="His_kinase_dom"/>
</dbReference>
<dbReference type="GO" id="GO:0005524">
    <property type="term" value="F:ATP binding"/>
    <property type="evidence" value="ECO:0007669"/>
    <property type="project" value="UniProtKB-KW"/>
</dbReference>
<dbReference type="GO" id="GO:0016020">
    <property type="term" value="C:membrane"/>
    <property type="evidence" value="ECO:0007669"/>
    <property type="project" value="InterPro"/>
</dbReference>
<sequence length="436" mass="47501">MVAVGLLVTKLIETGVTRNSAAATALYVDSIIAPLLPDMQTNEVLGDTVTRALDETLGQGALGRRLVSYKLWRRDGTILYSKDKSVVAIRLEMNQDLARAFAGDMTARFERIEDIESEAERAIGQPLLKIYNPVLQPWSGEVVAVSELSEIATELERSLRQAALLSWLAVASVTLGFFLVLSAIVFRGSREIGNQSHALEARVRELSDLLAQNRSLRLRVQRASQRTTALNESFLRRISADLHDGPAQLVALASLKLDSAALLDPNSSAEERERIAVAIKSSLDGAMREIRNICNGLVLPHIESAQLTEVLALAVSEHEQRTDSGIELSLSNPPQSLSPSAKICIYRFVQEALNNGYRHSNGARQSVMLTSENGQVFVEVCDNGPGFDPTVVRPGCLGLAGLRERVESLGGGFEIESSSNGTKLKMFLNIDEVNRA</sequence>
<organism evidence="11 12">
    <name type="scientific">Neomesorhizobium albiziae</name>
    <dbReference type="NCBI Taxonomy" id="335020"/>
    <lineage>
        <taxon>Bacteria</taxon>
        <taxon>Pseudomonadati</taxon>
        <taxon>Pseudomonadota</taxon>
        <taxon>Alphaproteobacteria</taxon>
        <taxon>Hyphomicrobiales</taxon>
        <taxon>Phyllobacteriaceae</taxon>
        <taxon>Neomesorhizobium</taxon>
    </lineage>
</organism>
<dbReference type="EMBL" id="FOSL01000028">
    <property type="protein sequence ID" value="SFL06597.1"/>
    <property type="molecule type" value="Genomic_DNA"/>
</dbReference>
<evidence type="ECO:0000256" key="5">
    <source>
        <dbReference type="ARBA" id="ARBA00022741"/>
    </source>
</evidence>
<keyword evidence="6 11" id="KW-0418">Kinase</keyword>
<keyword evidence="3" id="KW-0597">Phosphoprotein</keyword>
<feature type="domain" description="Histidine kinase" evidence="10">
    <location>
        <begin position="252"/>
        <end position="432"/>
    </location>
</feature>
<evidence type="ECO:0000256" key="6">
    <source>
        <dbReference type="ARBA" id="ARBA00022777"/>
    </source>
</evidence>
<dbReference type="CDD" id="cd16917">
    <property type="entry name" value="HATPase_UhpB-NarQ-NarX-like"/>
    <property type="match status" value="1"/>
</dbReference>
<evidence type="ECO:0000256" key="1">
    <source>
        <dbReference type="ARBA" id="ARBA00000085"/>
    </source>
</evidence>
<keyword evidence="9" id="KW-0812">Transmembrane</keyword>
<keyword evidence="7" id="KW-0067">ATP-binding</keyword>
<keyword evidence="9" id="KW-0472">Membrane</keyword>
<dbReference type="SUPFAM" id="SSF55874">
    <property type="entry name" value="ATPase domain of HSP90 chaperone/DNA topoisomerase II/histidine kinase"/>
    <property type="match status" value="1"/>
</dbReference>
<dbReference type="PANTHER" id="PTHR24421">
    <property type="entry name" value="NITRATE/NITRITE SENSOR PROTEIN NARX-RELATED"/>
    <property type="match status" value="1"/>
</dbReference>
<dbReference type="AlphaFoldDB" id="A0A1I4EQ04"/>
<keyword evidence="12" id="KW-1185">Reference proteome</keyword>
<dbReference type="Proteomes" id="UP000323300">
    <property type="component" value="Unassembled WGS sequence"/>
</dbReference>
<accession>A0A1I4EQ04</accession>
<evidence type="ECO:0000256" key="8">
    <source>
        <dbReference type="ARBA" id="ARBA00023012"/>
    </source>
</evidence>
<comment type="catalytic activity">
    <reaction evidence="1">
        <text>ATP + protein L-histidine = ADP + protein N-phospho-L-histidine.</text>
        <dbReference type="EC" id="2.7.13.3"/>
    </reaction>
</comment>
<dbReference type="Gene3D" id="1.20.5.1930">
    <property type="match status" value="1"/>
</dbReference>
<evidence type="ECO:0000259" key="10">
    <source>
        <dbReference type="PROSITE" id="PS50109"/>
    </source>
</evidence>
<dbReference type="Pfam" id="PF07730">
    <property type="entry name" value="HisKA_3"/>
    <property type="match status" value="1"/>
</dbReference>
<evidence type="ECO:0000313" key="12">
    <source>
        <dbReference type="Proteomes" id="UP000323300"/>
    </source>
</evidence>
<evidence type="ECO:0000256" key="3">
    <source>
        <dbReference type="ARBA" id="ARBA00022553"/>
    </source>
</evidence>